<gene>
    <name evidence="1" type="ORF">HMPREF9098_1698</name>
</gene>
<organism evidence="1 2">
    <name type="scientific">Kingella denitrificans ATCC 33394</name>
    <dbReference type="NCBI Taxonomy" id="888741"/>
    <lineage>
        <taxon>Bacteria</taxon>
        <taxon>Pseudomonadati</taxon>
        <taxon>Pseudomonadota</taxon>
        <taxon>Betaproteobacteria</taxon>
        <taxon>Neisseriales</taxon>
        <taxon>Neisseriaceae</taxon>
        <taxon>Kingella</taxon>
    </lineage>
</organism>
<comment type="caution">
    <text evidence="1">The sequence shown here is derived from an EMBL/GenBank/DDBJ whole genome shotgun (WGS) entry which is preliminary data.</text>
</comment>
<keyword evidence="2" id="KW-1185">Reference proteome</keyword>
<proteinExistence type="predicted"/>
<reference evidence="1 2" key="1">
    <citation type="submission" date="2011-01" db="EMBL/GenBank/DDBJ databases">
        <authorList>
            <person name="Muzny D."/>
            <person name="Qin X."/>
            <person name="Deng J."/>
            <person name="Jiang H."/>
            <person name="Liu Y."/>
            <person name="Qu J."/>
            <person name="Song X.-Z."/>
            <person name="Zhang L."/>
            <person name="Thornton R."/>
            <person name="Coyle M."/>
            <person name="Francisco L."/>
            <person name="Jackson L."/>
            <person name="Javaid M."/>
            <person name="Korchina V."/>
            <person name="Kovar C."/>
            <person name="Mata R."/>
            <person name="Mathew T."/>
            <person name="Ngo R."/>
            <person name="Nguyen L."/>
            <person name="Nguyen N."/>
            <person name="Okwuonu G."/>
            <person name="Ongeri F."/>
            <person name="Pham C."/>
            <person name="Simmons D."/>
            <person name="Wilczek-Boney K."/>
            <person name="Hale W."/>
            <person name="Jakkamsetti A."/>
            <person name="Pham P."/>
            <person name="Ruth R."/>
            <person name="San Lucas F."/>
            <person name="Warren J."/>
            <person name="Zhang J."/>
            <person name="Zhao Z."/>
            <person name="Zhou C."/>
            <person name="Zhu D."/>
            <person name="Lee S."/>
            <person name="Bess C."/>
            <person name="Blankenburg K."/>
            <person name="Forbes L."/>
            <person name="Fu Q."/>
            <person name="Gubbala S."/>
            <person name="Hirani K."/>
            <person name="Jayaseelan J.C."/>
            <person name="Lara F."/>
            <person name="Munidasa M."/>
            <person name="Palculict T."/>
            <person name="Patil S."/>
            <person name="Pu L.-L."/>
            <person name="Saada N."/>
            <person name="Tang L."/>
            <person name="Weissenberger G."/>
            <person name="Zhu Y."/>
            <person name="Hemphill L."/>
            <person name="Shang Y."/>
            <person name="Youmans B."/>
            <person name="Ayvaz T."/>
            <person name="Ross M."/>
            <person name="Santibanez J."/>
            <person name="Aqrawi P."/>
            <person name="Gross S."/>
            <person name="Joshi V."/>
            <person name="Fowler G."/>
            <person name="Nazareth L."/>
            <person name="Reid J."/>
            <person name="Worley K."/>
            <person name="Petrosino J."/>
            <person name="Highlander S."/>
            <person name="Gibbs R."/>
        </authorList>
    </citation>
    <scope>NUCLEOTIDE SEQUENCE [LARGE SCALE GENOMIC DNA]</scope>
    <source>
        <strain evidence="1 2">ATCC 33394</strain>
    </source>
</reference>
<name>F0F0R3_9NEIS</name>
<dbReference type="HOGENOM" id="CLU_3080757_0_0_4"/>
<protein>
    <submittedName>
        <fullName evidence="1">Uncharacterized protein</fullName>
    </submittedName>
</protein>
<accession>F0F0R3</accession>
<evidence type="ECO:0000313" key="2">
    <source>
        <dbReference type="Proteomes" id="UP000004088"/>
    </source>
</evidence>
<dbReference type="EMBL" id="AEWV01000030">
    <property type="protein sequence ID" value="EGC16895.1"/>
    <property type="molecule type" value="Genomic_DNA"/>
</dbReference>
<dbReference type="Proteomes" id="UP000004088">
    <property type="component" value="Unassembled WGS sequence"/>
</dbReference>
<evidence type="ECO:0000313" key="1">
    <source>
        <dbReference type="EMBL" id="EGC16895.1"/>
    </source>
</evidence>
<dbReference type="AlphaFoldDB" id="F0F0R3"/>
<sequence length="52" mass="5540">MQAAFYRAAESRQYGCGLQISRAYLSTEISAPCKCGSAGCFLPPPQTVPTVL</sequence>